<evidence type="ECO:0000313" key="1">
    <source>
        <dbReference type="EMBL" id="KAK3256746.1"/>
    </source>
</evidence>
<gene>
    <name evidence="1" type="ORF">CYMTET_34134</name>
</gene>
<reference evidence="1 2" key="1">
    <citation type="journal article" date="2015" name="Genome Biol. Evol.">
        <title>Comparative Genomics of a Bacterivorous Green Alga Reveals Evolutionary Causalities and Consequences of Phago-Mixotrophic Mode of Nutrition.</title>
        <authorList>
            <person name="Burns J.A."/>
            <person name="Paasch A."/>
            <person name="Narechania A."/>
            <person name="Kim E."/>
        </authorList>
    </citation>
    <scope>NUCLEOTIDE SEQUENCE [LARGE SCALE GENOMIC DNA]</scope>
    <source>
        <strain evidence="1 2">PLY_AMNH</strain>
    </source>
</reference>
<dbReference type="AlphaFoldDB" id="A0AAE0FC87"/>
<accession>A0AAE0FC87</accession>
<dbReference type="EMBL" id="LGRX02021376">
    <property type="protein sequence ID" value="KAK3256746.1"/>
    <property type="molecule type" value="Genomic_DNA"/>
</dbReference>
<keyword evidence="2" id="KW-1185">Reference proteome</keyword>
<dbReference type="InterPro" id="IPR029044">
    <property type="entry name" value="Nucleotide-diphossugar_trans"/>
</dbReference>
<organism evidence="1 2">
    <name type="scientific">Cymbomonas tetramitiformis</name>
    <dbReference type="NCBI Taxonomy" id="36881"/>
    <lineage>
        <taxon>Eukaryota</taxon>
        <taxon>Viridiplantae</taxon>
        <taxon>Chlorophyta</taxon>
        <taxon>Pyramimonadophyceae</taxon>
        <taxon>Pyramimonadales</taxon>
        <taxon>Pyramimonadaceae</taxon>
        <taxon>Cymbomonas</taxon>
    </lineage>
</organism>
<comment type="caution">
    <text evidence="1">The sequence shown here is derived from an EMBL/GenBank/DDBJ whole genome shotgun (WGS) entry which is preliminary data.</text>
</comment>
<dbReference type="SUPFAM" id="SSF53448">
    <property type="entry name" value="Nucleotide-diphospho-sugar transferases"/>
    <property type="match status" value="1"/>
</dbReference>
<proteinExistence type="predicted"/>
<protein>
    <submittedName>
        <fullName evidence="1">Uncharacterized protein</fullName>
    </submittedName>
</protein>
<sequence>MANNCSHSQVPSLAFILQFYNKLDNIPGLYQRIRATGQIHQFVVLEDGSQDGSLERWQKVLAPCDVRDTAGSNVSGAAWNCWEKREDQKGLFPPSVLARTEDLHEIRSYMNGIALAHDNDVFAFLQDDDFPPSDGKWVNPILRVFMEVPRLGLVSCKRGFTGGRWFNAGRYGYTTWNKVTLYFIRTHGHSMLNVLFLLVELEHLCVDTG</sequence>
<evidence type="ECO:0000313" key="2">
    <source>
        <dbReference type="Proteomes" id="UP001190700"/>
    </source>
</evidence>
<name>A0AAE0FC87_9CHLO</name>
<dbReference type="Gene3D" id="3.90.550.10">
    <property type="entry name" value="Spore Coat Polysaccharide Biosynthesis Protein SpsA, Chain A"/>
    <property type="match status" value="1"/>
</dbReference>
<dbReference type="Proteomes" id="UP001190700">
    <property type="component" value="Unassembled WGS sequence"/>
</dbReference>